<dbReference type="CDD" id="cd02407">
    <property type="entry name" value="PTH2_family"/>
    <property type="match status" value="1"/>
</dbReference>
<organism evidence="5 6">
    <name type="scientific">Phenylobacterium haematophilum</name>
    <dbReference type="NCBI Taxonomy" id="98513"/>
    <lineage>
        <taxon>Bacteria</taxon>
        <taxon>Pseudomonadati</taxon>
        <taxon>Pseudomonadota</taxon>
        <taxon>Alphaproteobacteria</taxon>
        <taxon>Caulobacterales</taxon>
        <taxon>Caulobacteraceae</taxon>
        <taxon>Phenylobacterium</taxon>
    </lineage>
</organism>
<dbReference type="PANTHER" id="PTHR12649">
    <property type="entry name" value="PEPTIDYL-TRNA HYDROLASE 2"/>
    <property type="match status" value="1"/>
</dbReference>
<evidence type="ECO:0000313" key="5">
    <source>
        <dbReference type="EMBL" id="MBB3893045.1"/>
    </source>
</evidence>
<dbReference type="AlphaFoldDB" id="A0A840A262"/>
<dbReference type="InterPro" id="IPR002833">
    <property type="entry name" value="PTH2"/>
</dbReference>
<sequence length="113" mass="11831">MKQVIVVNEALGLPPGKMAAQVAHAAVGGLLNAPREQQTSWLQAGMPKVVLRCGSEEELFELARQAEEAGLPVMLIRDAGRTVVASGTPTCVGIGPDEISKIDAVTGALKLMR</sequence>
<proteinExistence type="inferred from homology"/>
<comment type="similarity">
    <text evidence="3">Belongs to the PTH2 family.</text>
</comment>
<dbReference type="SUPFAM" id="SSF102462">
    <property type="entry name" value="Peptidyl-tRNA hydrolase II"/>
    <property type="match status" value="1"/>
</dbReference>
<dbReference type="NCBIfam" id="TIGR00283">
    <property type="entry name" value="arch_pth2"/>
    <property type="match status" value="1"/>
</dbReference>
<dbReference type="EMBL" id="JACIDK010000007">
    <property type="protein sequence ID" value="MBB3893045.1"/>
    <property type="molecule type" value="Genomic_DNA"/>
</dbReference>
<dbReference type="FunFam" id="3.40.1490.10:FF:000001">
    <property type="entry name" value="Peptidyl-tRNA hydrolase 2"/>
    <property type="match status" value="1"/>
</dbReference>
<evidence type="ECO:0000256" key="2">
    <source>
        <dbReference type="ARBA" id="ARBA00022801"/>
    </source>
</evidence>
<dbReference type="GO" id="GO:0004045">
    <property type="term" value="F:peptidyl-tRNA hydrolase activity"/>
    <property type="evidence" value="ECO:0007669"/>
    <property type="project" value="UniProtKB-EC"/>
</dbReference>
<evidence type="ECO:0000256" key="1">
    <source>
        <dbReference type="ARBA" id="ARBA00013260"/>
    </source>
</evidence>
<dbReference type="Gene3D" id="3.40.1490.10">
    <property type="entry name" value="Bit1"/>
    <property type="match status" value="1"/>
</dbReference>
<dbReference type="RefSeq" id="WP_183776117.1">
    <property type="nucleotide sequence ID" value="NZ_JACIDK010000007.1"/>
</dbReference>
<dbReference type="Proteomes" id="UP000530564">
    <property type="component" value="Unassembled WGS sequence"/>
</dbReference>
<dbReference type="GO" id="GO:0005829">
    <property type="term" value="C:cytosol"/>
    <property type="evidence" value="ECO:0007669"/>
    <property type="project" value="TreeGrafter"/>
</dbReference>
<evidence type="ECO:0000256" key="4">
    <source>
        <dbReference type="ARBA" id="ARBA00048707"/>
    </source>
</evidence>
<evidence type="ECO:0000313" key="6">
    <source>
        <dbReference type="Proteomes" id="UP000530564"/>
    </source>
</evidence>
<keyword evidence="2 5" id="KW-0378">Hydrolase</keyword>
<dbReference type="PANTHER" id="PTHR12649:SF11">
    <property type="entry name" value="PEPTIDYL-TRNA HYDROLASE 2, MITOCHONDRIAL"/>
    <property type="match status" value="1"/>
</dbReference>
<keyword evidence="6" id="KW-1185">Reference proteome</keyword>
<reference evidence="5 6" key="1">
    <citation type="submission" date="2020-08" db="EMBL/GenBank/DDBJ databases">
        <title>Genomic Encyclopedia of Type Strains, Phase IV (KMG-IV): sequencing the most valuable type-strain genomes for metagenomic binning, comparative biology and taxonomic classification.</title>
        <authorList>
            <person name="Goeker M."/>
        </authorList>
    </citation>
    <scope>NUCLEOTIDE SEQUENCE [LARGE SCALE GENOMIC DNA]</scope>
    <source>
        <strain evidence="5 6">DSM 21793</strain>
    </source>
</reference>
<protein>
    <recommendedName>
        <fullName evidence="1">peptidyl-tRNA hydrolase</fullName>
        <ecNumber evidence="1">3.1.1.29</ecNumber>
    </recommendedName>
</protein>
<dbReference type="InterPro" id="IPR023476">
    <property type="entry name" value="Pep_tRNA_hydro_II_dom_sf"/>
</dbReference>
<dbReference type="NCBIfam" id="NF003314">
    <property type="entry name" value="PRK04322.1"/>
    <property type="match status" value="1"/>
</dbReference>
<accession>A0A840A262</accession>
<name>A0A840A262_9CAUL</name>
<gene>
    <name evidence="5" type="ORF">GGQ61_003783</name>
</gene>
<dbReference type="Pfam" id="PF01981">
    <property type="entry name" value="PTH2"/>
    <property type="match status" value="1"/>
</dbReference>
<dbReference type="EC" id="3.1.1.29" evidence="1"/>
<comment type="caution">
    <text evidence="5">The sequence shown here is derived from an EMBL/GenBank/DDBJ whole genome shotgun (WGS) entry which is preliminary data.</text>
</comment>
<comment type="catalytic activity">
    <reaction evidence="4">
        <text>an N-acyl-L-alpha-aminoacyl-tRNA + H2O = an N-acyl-L-amino acid + a tRNA + H(+)</text>
        <dbReference type="Rhea" id="RHEA:54448"/>
        <dbReference type="Rhea" id="RHEA-COMP:10123"/>
        <dbReference type="Rhea" id="RHEA-COMP:13883"/>
        <dbReference type="ChEBI" id="CHEBI:15377"/>
        <dbReference type="ChEBI" id="CHEBI:15378"/>
        <dbReference type="ChEBI" id="CHEBI:59874"/>
        <dbReference type="ChEBI" id="CHEBI:78442"/>
        <dbReference type="ChEBI" id="CHEBI:138191"/>
        <dbReference type="EC" id="3.1.1.29"/>
    </reaction>
</comment>
<evidence type="ECO:0000256" key="3">
    <source>
        <dbReference type="ARBA" id="ARBA00038050"/>
    </source>
</evidence>